<dbReference type="Proteomes" id="UP000886520">
    <property type="component" value="Chromosome 10"/>
</dbReference>
<dbReference type="InterPro" id="IPR011256">
    <property type="entry name" value="Reg_factor_effector_dom_sf"/>
</dbReference>
<keyword evidence="4" id="KW-1185">Reference proteome</keyword>
<dbReference type="SUPFAM" id="SSF55136">
    <property type="entry name" value="Probable bacterial effector-binding domain"/>
    <property type="match status" value="1"/>
</dbReference>
<organism evidence="3 4">
    <name type="scientific">Adiantum capillus-veneris</name>
    <name type="common">Maidenhair fern</name>
    <dbReference type="NCBI Taxonomy" id="13818"/>
    <lineage>
        <taxon>Eukaryota</taxon>
        <taxon>Viridiplantae</taxon>
        <taxon>Streptophyta</taxon>
        <taxon>Embryophyta</taxon>
        <taxon>Tracheophyta</taxon>
        <taxon>Polypodiopsida</taxon>
        <taxon>Polypodiidae</taxon>
        <taxon>Polypodiales</taxon>
        <taxon>Pteridineae</taxon>
        <taxon>Pteridaceae</taxon>
        <taxon>Vittarioideae</taxon>
        <taxon>Adiantum</taxon>
    </lineage>
</organism>
<reference evidence="3" key="1">
    <citation type="submission" date="2021-01" db="EMBL/GenBank/DDBJ databases">
        <title>Adiantum capillus-veneris genome.</title>
        <authorList>
            <person name="Fang Y."/>
            <person name="Liao Q."/>
        </authorList>
    </citation>
    <scope>NUCLEOTIDE SEQUENCE</scope>
    <source>
        <strain evidence="3">H3</strain>
        <tissue evidence="3">Leaf</tissue>
    </source>
</reference>
<dbReference type="SUPFAM" id="SSF54427">
    <property type="entry name" value="NTF2-like"/>
    <property type="match status" value="1"/>
</dbReference>
<name>A0A9D4UV24_ADICA</name>
<accession>A0A9D4UV24</accession>
<dbReference type="OrthoDB" id="44820at2759"/>
<evidence type="ECO:0000256" key="2">
    <source>
        <dbReference type="SAM" id="MobiDB-lite"/>
    </source>
</evidence>
<comment type="similarity">
    <text evidence="1">Belongs to the HEBP family.</text>
</comment>
<feature type="compositionally biased region" description="Basic and acidic residues" evidence="2">
    <location>
        <begin position="26"/>
        <end position="40"/>
    </location>
</feature>
<dbReference type="PANTHER" id="PTHR11220:SF50">
    <property type="entry name" value="SOUL HEME-BINDING FAMILY PROTEIN"/>
    <property type="match status" value="1"/>
</dbReference>
<dbReference type="Pfam" id="PF10184">
    <property type="entry name" value="DUF2358"/>
    <property type="match status" value="1"/>
</dbReference>
<evidence type="ECO:0000313" key="3">
    <source>
        <dbReference type="EMBL" id="KAI5074360.1"/>
    </source>
</evidence>
<evidence type="ECO:0000256" key="1">
    <source>
        <dbReference type="ARBA" id="ARBA00009817"/>
    </source>
</evidence>
<dbReference type="FunFam" id="3.20.80.10:FF:000008">
    <property type="entry name" value="SOUL heme-binding protein"/>
    <property type="match status" value="1"/>
</dbReference>
<dbReference type="InterPro" id="IPR018790">
    <property type="entry name" value="DUF2358"/>
</dbReference>
<proteinExistence type="inferred from homology"/>
<gene>
    <name evidence="3" type="ORF">GOP47_0010321</name>
</gene>
<dbReference type="Pfam" id="PF04832">
    <property type="entry name" value="SOUL"/>
    <property type="match status" value="1"/>
</dbReference>
<protein>
    <recommendedName>
        <fullName evidence="5">SOUL heme-binding protein</fullName>
    </recommendedName>
</protein>
<dbReference type="InterPro" id="IPR032710">
    <property type="entry name" value="NTF2-like_dom_sf"/>
</dbReference>
<evidence type="ECO:0000313" key="4">
    <source>
        <dbReference type="Proteomes" id="UP000886520"/>
    </source>
</evidence>
<comment type="caution">
    <text evidence="3">The sequence shown here is derived from an EMBL/GenBank/DDBJ whole genome shotgun (WGS) entry which is preliminary data.</text>
</comment>
<dbReference type="AlphaFoldDB" id="A0A9D4UV24"/>
<dbReference type="InterPro" id="IPR006917">
    <property type="entry name" value="SOUL_heme-bd"/>
</dbReference>
<sequence length="407" mass="46112">MLATHKNRRPLSASVAPPPLQEDAENEQKLEQSEVKEKAENGQSLEAELGCSPALMLKLINFLEEDLPHLFDERGITKEQYETQVDFRDPITRYSSVDGYLFNIQMLRYLFSPKFELHSVKQSGPSEITTRWTMMMRFALLPWRPELIFTGTSVMGINPTTGKFLSHVDYWDSIKNNDYFSLEGVTDVLKQLWYYKTPDLETPKYNVLKRANVYEVRKYEPFIVVEAPGDQLTGSKGFKNVTSYIFGNNSTGERIPMTTPVITSTVDYSTPGVSIQVVLPIQSTMSSLPAPLPGTANLREVSGGIIAAIKFTGETTEELVRSKERELRSALNIDGLHPKPGFMLARYNDPGRTWDRIRRNEVFHGSCCCLSSHPSRFCLSRIVLRSVPSVVLIRFHAGKEQKATQFK</sequence>
<dbReference type="PANTHER" id="PTHR11220">
    <property type="entry name" value="HEME-BINDING PROTEIN-RELATED"/>
    <property type="match status" value="1"/>
</dbReference>
<dbReference type="EMBL" id="JABFUD020000010">
    <property type="protein sequence ID" value="KAI5074360.1"/>
    <property type="molecule type" value="Genomic_DNA"/>
</dbReference>
<evidence type="ECO:0008006" key="5">
    <source>
        <dbReference type="Google" id="ProtNLM"/>
    </source>
</evidence>
<feature type="region of interest" description="Disordered" evidence="2">
    <location>
        <begin position="1"/>
        <end position="42"/>
    </location>
</feature>
<dbReference type="Gene3D" id="3.20.80.10">
    <property type="entry name" value="Regulatory factor, effector binding domain"/>
    <property type="match status" value="1"/>
</dbReference>